<dbReference type="HOGENOM" id="CLU_038944_8_1_5"/>
<evidence type="ECO:0000256" key="2">
    <source>
        <dbReference type="ARBA" id="ARBA00022475"/>
    </source>
</evidence>
<comment type="similarity">
    <text evidence="6">Belongs to the TVP38/TMEM64 family.</text>
</comment>
<evidence type="ECO:0000256" key="4">
    <source>
        <dbReference type="ARBA" id="ARBA00022989"/>
    </source>
</evidence>
<feature type="domain" description="VTT" evidence="8">
    <location>
        <begin position="81"/>
        <end position="197"/>
    </location>
</feature>
<feature type="transmembrane region" description="Helical" evidence="6">
    <location>
        <begin position="66"/>
        <end position="90"/>
    </location>
</feature>
<dbReference type="RefSeq" id="WP_011242140.1">
    <property type="nucleotide sequence ID" value="NC_006569.1"/>
</dbReference>
<dbReference type="KEGG" id="sil:SPOA0363"/>
<dbReference type="InterPro" id="IPR032816">
    <property type="entry name" value="VTT_dom"/>
</dbReference>
<evidence type="ECO:0000256" key="7">
    <source>
        <dbReference type="SAM" id="MobiDB-lite"/>
    </source>
</evidence>
<evidence type="ECO:0000256" key="6">
    <source>
        <dbReference type="RuleBase" id="RU366058"/>
    </source>
</evidence>
<comment type="subcellular location">
    <subcellularLocation>
        <location evidence="1 6">Cell membrane</location>
        <topology evidence="1 6">Multi-pass membrane protein</topology>
    </subcellularLocation>
</comment>
<dbReference type="PANTHER" id="PTHR12677:SF59">
    <property type="entry name" value="GOLGI APPARATUS MEMBRANE PROTEIN TVP38-RELATED"/>
    <property type="match status" value="1"/>
</dbReference>
<proteinExistence type="inferred from homology"/>
<feature type="transmembrane region" description="Helical" evidence="6">
    <location>
        <begin position="26"/>
        <end position="46"/>
    </location>
</feature>
<name>Q5LKL8_RUEPO</name>
<evidence type="ECO:0000313" key="9">
    <source>
        <dbReference type="EMBL" id="AAV97495.1"/>
    </source>
</evidence>
<dbReference type="GO" id="GO:0005886">
    <property type="term" value="C:plasma membrane"/>
    <property type="evidence" value="ECO:0007669"/>
    <property type="project" value="UniProtKB-SubCell"/>
</dbReference>
<geneLocation type="plasmid" evidence="10">
    <name>megaplasmid Spo</name>
</geneLocation>
<feature type="compositionally biased region" description="Low complexity" evidence="7">
    <location>
        <begin position="233"/>
        <end position="243"/>
    </location>
</feature>
<keyword evidence="4 6" id="KW-1133">Transmembrane helix</keyword>
<keyword evidence="10" id="KW-1185">Reference proteome</keyword>
<organism evidence="9 10">
    <name type="scientific">Ruegeria pomeroyi (strain ATCC 700808 / DSM 15171 / DSS-3)</name>
    <name type="common">Silicibacter pomeroyi</name>
    <dbReference type="NCBI Taxonomy" id="246200"/>
    <lineage>
        <taxon>Bacteria</taxon>
        <taxon>Pseudomonadati</taxon>
        <taxon>Pseudomonadota</taxon>
        <taxon>Alphaproteobacteria</taxon>
        <taxon>Rhodobacterales</taxon>
        <taxon>Roseobacteraceae</taxon>
        <taxon>Ruegeria</taxon>
    </lineage>
</organism>
<feature type="transmembrane region" description="Helical" evidence="6">
    <location>
        <begin position="102"/>
        <end position="124"/>
    </location>
</feature>
<dbReference type="AlphaFoldDB" id="Q5LKL8"/>
<feature type="region of interest" description="Disordered" evidence="7">
    <location>
        <begin position="1"/>
        <end position="20"/>
    </location>
</feature>
<accession>Q5LKL8</accession>
<dbReference type="Pfam" id="PF09335">
    <property type="entry name" value="VTT_dom"/>
    <property type="match status" value="1"/>
</dbReference>
<feature type="transmembrane region" description="Helical" evidence="6">
    <location>
        <begin position="207"/>
        <end position="227"/>
    </location>
</feature>
<keyword evidence="3 6" id="KW-0812">Transmembrane</keyword>
<evidence type="ECO:0000256" key="5">
    <source>
        <dbReference type="ARBA" id="ARBA00023136"/>
    </source>
</evidence>
<reference evidence="9 10" key="1">
    <citation type="journal article" date="2004" name="Nature">
        <title>Genome sequence of Silicibacter pomeroyi reveals adaptations to the marine environment.</title>
        <authorList>
            <person name="Moran M.A."/>
            <person name="Buchan A."/>
            <person name="Gonzalez J.M."/>
            <person name="Heidelberg J.F."/>
            <person name="Whitman W.B."/>
            <person name="Kiene R.P."/>
            <person name="Henriksen J.R."/>
            <person name="King G.M."/>
            <person name="Belas R."/>
            <person name="Fuqua C."/>
            <person name="Brinkac L."/>
            <person name="Lewis M."/>
            <person name="Johri S."/>
            <person name="Weaver B."/>
            <person name="Pai G."/>
            <person name="Eisen J.A."/>
            <person name="Rahe E."/>
            <person name="Sheldon W.M."/>
            <person name="Ye W."/>
            <person name="Miller T.R."/>
            <person name="Carlton J."/>
            <person name="Rasko D.A."/>
            <person name="Paulsen I.T."/>
            <person name="Ren Q."/>
            <person name="Daugherty S.C."/>
            <person name="Deboy R.T."/>
            <person name="Dodson R.J."/>
            <person name="Durkin A.S."/>
            <person name="Madupu R."/>
            <person name="Nelson W.C."/>
            <person name="Sullivan S.A."/>
            <person name="Rosovitz M.J."/>
            <person name="Haft D.H."/>
            <person name="Selengut J."/>
            <person name="Ward N."/>
        </authorList>
    </citation>
    <scope>NUCLEOTIDE SEQUENCE [LARGE SCALE GENOMIC DNA]</scope>
    <source>
        <strain evidence="10">ATCC 700808 / DSM 15171 / DSS-3</strain>
        <plasmid evidence="10">Plasmid megaplasmid Spo</plasmid>
    </source>
</reference>
<keyword evidence="9" id="KW-0614">Plasmid</keyword>
<dbReference type="Proteomes" id="UP000001023">
    <property type="component" value="Plasmid megaplasmid"/>
</dbReference>
<evidence type="ECO:0000256" key="3">
    <source>
        <dbReference type="ARBA" id="ARBA00022692"/>
    </source>
</evidence>
<dbReference type="eggNOG" id="COG0398">
    <property type="taxonomic scope" value="Bacteria"/>
</dbReference>
<keyword evidence="5 6" id="KW-0472">Membrane</keyword>
<dbReference type="PANTHER" id="PTHR12677">
    <property type="entry name" value="GOLGI APPARATUS MEMBRANE PROTEIN TVP38-RELATED"/>
    <property type="match status" value="1"/>
</dbReference>
<evidence type="ECO:0000259" key="8">
    <source>
        <dbReference type="Pfam" id="PF09335"/>
    </source>
</evidence>
<feature type="transmembrane region" description="Helical" evidence="6">
    <location>
        <begin position="175"/>
        <end position="195"/>
    </location>
</feature>
<dbReference type="InterPro" id="IPR015414">
    <property type="entry name" value="TMEM64"/>
</dbReference>
<reference evidence="9 10" key="2">
    <citation type="journal article" date="2014" name="Stand. Genomic Sci.">
        <title>An updated genome annotation for the model marine bacterium Ruegeria pomeroyi DSS-3.</title>
        <authorList>
            <person name="Rivers A.R."/>
            <person name="Smith C.B."/>
            <person name="Moran M.A."/>
        </authorList>
    </citation>
    <scope>GENOME REANNOTATION</scope>
    <source>
        <strain evidence="10">ATCC 700808 / DSM 15171 / DSS-3</strain>
        <plasmid evidence="10">Plasmid megaplasmid Spo</plasmid>
    </source>
</reference>
<dbReference type="PaxDb" id="246200-SPOA0363"/>
<evidence type="ECO:0000256" key="1">
    <source>
        <dbReference type="ARBA" id="ARBA00004651"/>
    </source>
</evidence>
<keyword evidence="2 6" id="KW-1003">Cell membrane</keyword>
<sequence>MPPAQPPITGAKLQSRPAHRPFPSRSVTVALLAALMVAAVLAVGWAGLEQQSVAALLERAGPLGPIAIVALMTLAVVISPLPSAPIALAAGAAYGHALGTGLVLAGAMAGAMIAFTLARLLGRAFVVRWVGPMSDAGLLGSQNFLTWTVLVSRLLPFVSFDLVSYAAGLSALRPWRFVLATLVGIVPASFGLAHLGSALRQPAAGGAVWPVLALGLLTGLPVAWAVWRSRRAPGPAGASGSPAQSTKMPRRL</sequence>
<protein>
    <recommendedName>
        <fullName evidence="6">TVP38/TMEM64 family membrane protein</fullName>
    </recommendedName>
</protein>
<dbReference type="EMBL" id="CP000032">
    <property type="protein sequence ID" value="AAV97495.1"/>
    <property type="molecule type" value="Genomic_DNA"/>
</dbReference>
<gene>
    <name evidence="9" type="ordered locus">SPOA0363</name>
</gene>
<evidence type="ECO:0000313" key="10">
    <source>
        <dbReference type="Proteomes" id="UP000001023"/>
    </source>
</evidence>
<feature type="region of interest" description="Disordered" evidence="7">
    <location>
        <begin position="233"/>
        <end position="252"/>
    </location>
</feature>